<dbReference type="GO" id="GO:0003712">
    <property type="term" value="F:transcription coregulator activity"/>
    <property type="evidence" value="ECO:0007669"/>
    <property type="project" value="TreeGrafter"/>
</dbReference>
<dbReference type="GO" id="GO:0005634">
    <property type="term" value="C:nucleus"/>
    <property type="evidence" value="ECO:0007669"/>
    <property type="project" value="UniProtKB-SubCell"/>
</dbReference>
<evidence type="ECO:0000256" key="1">
    <source>
        <dbReference type="ARBA" id="ARBA00004123"/>
    </source>
</evidence>
<keyword evidence="5" id="KW-0040">ANK repeat</keyword>
<dbReference type="Pfam" id="PF01833">
    <property type="entry name" value="TIG"/>
    <property type="match status" value="1"/>
</dbReference>
<evidence type="ECO:0000313" key="12">
    <source>
        <dbReference type="Proteomes" id="UP001054945"/>
    </source>
</evidence>
<dbReference type="Gene3D" id="2.60.40.10">
    <property type="entry name" value="Immunoglobulins"/>
    <property type="match status" value="1"/>
</dbReference>
<comment type="subcellular location">
    <subcellularLocation>
        <location evidence="1">Nucleus</location>
    </subcellularLocation>
</comment>
<evidence type="ECO:0000256" key="7">
    <source>
        <dbReference type="ARBA" id="ARBA00023163"/>
    </source>
</evidence>
<dbReference type="PANTHER" id="PTHR23335:SF1">
    <property type="entry name" value="CALMODULIN-BINDING TRANSCRIPTION ACTIVATOR, ISOFORM F"/>
    <property type="match status" value="1"/>
</dbReference>
<keyword evidence="3" id="KW-0677">Repeat</keyword>
<dbReference type="AlphaFoldDB" id="A0AAV4UTI3"/>
<evidence type="ECO:0000256" key="6">
    <source>
        <dbReference type="ARBA" id="ARBA00023159"/>
    </source>
</evidence>
<evidence type="ECO:0000313" key="11">
    <source>
        <dbReference type="EMBL" id="GIY61019.1"/>
    </source>
</evidence>
<keyword evidence="4" id="KW-0805">Transcription regulation</keyword>
<comment type="subunit">
    <text evidence="9">May interact with calmodulin.</text>
</comment>
<dbReference type="Proteomes" id="UP001054945">
    <property type="component" value="Unassembled WGS sequence"/>
</dbReference>
<organism evidence="11 12">
    <name type="scientific">Caerostris extrusa</name>
    <name type="common">Bark spider</name>
    <name type="synonym">Caerostris bankana</name>
    <dbReference type="NCBI Taxonomy" id="172846"/>
    <lineage>
        <taxon>Eukaryota</taxon>
        <taxon>Metazoa</taxon>
        <taxon>Ecdysozoa</taxon>
        <taxon>Arthropoda</taxon>
        <taxon>Chelicerata</taxon>
        <taxon>Arachnida</taxon>
        <taxon>Araneae</taxon>
        <taxon>Araneomorphae</taxon>
        <taxon>Entelegynae</taxon>
        <taxon>Araneoidea</taxon>
        <taxon>Araneidae</taxon>
        <taxon>Caerostris</taxon>
    </lineage>
</organism>
<sequence>MDYREGTANITDYSPDWCYTEGGVKVLVTGPWYSSSSPYTILFDGVSVPTTLVQSGVLRCYSPSHETGLVTLQVACEEDWFSVEDSTLKLSLLERLEIMETKLTFSLEQFCSWLNYK</sequence>
<dbReference type="InterPro" id="IPR013783">
    <property type="entry name" value="Ig-like_fold"/>
</dbReference>
<keyword evidence="8" id="KW-0539">Nucleus</keyword>
<name>A0AAV4UTI3_CAEEX</name>
<keyword evidence="12" id="KW-1185">Reference proteome</keyword>
<reference evidence="11 12" key="1">
    <citation type="submission" date="2021-06" db="EMBL/GenBank/DDBJ databases">
        <title>Caerostris extrusa draft genome.</title>
        <authorList>
            <person name="Kono N."/>
            <person name="Arakawa K."/>
        </authorList>
    </citation>
    <scope>NUCLEOTIDE SEQUENCE [LARGE SCALE GENOMIC DNA]</scope>
</reference>
<evidence type="ECO:0000256" key="5">
    <source>
        <dbReference type="ARBA" id="ARBA00023043"/>
    </source>
</evidence>
<comment type="similarity">
    <text evidence="2">Belongs to the CAMTA family.</text>
</comment>
<keyword evidence="6" id="KW-0010">Activator</keyword>
<evidence type="ECO:0000256" key="4">
    <source>
        <dbReference type="ARBA" id="ARBA00023015"/>
    </source>
</evidence>
<keyword evidence="7" id="KW-0804">Transcription</keyword>
<dbReference type="SUPFAM" id="SSF81296">
    <property type="entry name" value="E set domains"/>
    <property type="match status" value="1"/>
</dbReference>
<dbReference type="EMBL" id="BPLR01013418">
    <property type="protein sequence ID" value="GIY61019.1"/>
    <property type="molecule type" value="Genomic_DNA"/>
</dbReference>
<dbReference type="PANTHER" id="PTHR23335">
    <property type="entry name" value="CALMODULIN-BINDING TRANSCRIPTION ACTIVATOR CAMTA"/>
    <property type="match status" value="1"/>
</dbReference>
<evidence type="ECO:0000259" key="10">
    <source>
        <dbReference type="Pfam" id="PF01833"/>
    </source>
</evidence>
<evidence type="ECO:0000256" key="9">
    <source>
        <dbReference type="ARBA" id="ARBA00029480"/>
    </source>
</evidence>
<dbReference type="GO" id="GO:0003690">
    <property type="term" value="F:double-stranded DNA binding"/>
    <property type="evidence" value="ECO:0007669"/>
    <property type="project" value="TreeGrafter"/>
</dbReference>
<protein>
    <submittedName>
        <fullName evidence="11">Calmodulin-binding transcription activator 1</fullName>
    </submittedName>
</protein>
<comment type="caution">
    <text evidence="11">The sequence shown here is derived from an EMBL/GenBank/DDBJ whole genome shotgun (WGS) entry which is preliminary data.</text>
</comment>
<gene>
    <name evidence="11" type="primary">CAMTA1</name>
    <name evidence="11" type="ORF">CEXT_67271</name>
</gene>
<dbReference type="FunFam" id="2.60.40.10:FF:000089">
    <property type="entry name" value="calmodulin-binding transcription activator 2 isoform X1"/>
    <property type="match status" value="1"/>
</dbReference>
<proteinExistence type="inferred from homology"/>
<dbReference type="InterPro" id="IPR014756">
    <property type="entry name" value="Ig_E-set"/>
</dbReference>
<accession>A0AAV4UTI3</accession>
<evidence type="ECO:0000256" key="2">
    <source>
        <dbReference type="ARBA" id="ARBA00008267"/>
    </source>
</evidence>
<evidence type="ECO:0000256" key="8">
    <source>
        <dbReference type="ARBA" id="ARBA00023242"/>
    </source>
</evidence>
<dbReference type="GO" id="GO:0006357">
    <property type="term" value="P:regulation of transcription by RNA polymerase II"/>
    <property type="evidence" value="ECO:0007669"/>
    <property type="project" value="TreeGrafter"/>
</dbReference>
<evidence type="ECO:0000256" key="3">
    <source>
        <dbReference type="ARBA" id="ARBA00022737"/>
    </source>
</evidence>
<feature type="domain" description="IPT/TIG" evidence="10">
    <location>
        <begin position="9"/>
        <end position="78"/>
    </location>
</feature>
<dbReference type="InterPro" id="IPR002909">
    <property type="entry name" value="IPT_dom"/>
</dbReference>